<gene>
    <name evidence="1" type="ORF">HEQ75_02060</name>
</gene>
<dbReference type="Proteomes" id="UP000787635">
    <property type="component" value="Unassembled WGS sequence"/>
</dbReference>
<keyword evidence="2" id="KW-1185">Reference proteome</keyword>
<comment type="caution">
    <text evidence="1">The sequence shown here is derived from an EMBL/GenBank/DDBJ whole genome shotgun (WGS) entry which is preliminary data.</text>
</comment>
<evidence type="ECO:0000313" key="1">
    <source>
        <dbReference type="EMBL" id="NKC29630.1"/>
    </source>
</evidence>
<proteinExistence type="predicted"/>
<protein>
    <recommendedName>
        <fullName evidence="3">Carboxymuconolactone decarboxylase-like domain-containing protein</fullName>
    </recommendedName>
</protein>
<evidence type="ECO:0008006" key="3">
    <source>
        <dbReference type="Google" id="ProtNLM"/>
    </source>
</evidence>
<dbReference type="RefSeq" id="WP_168027256.1">
    <property type="nucleotide sequence ID" value="NZ_JAAVNE010000002.1"/>
</dbReference>
<dbReference type="InterPro" id="IPR029032">
    <property type="entry name" value="AhpD-like"/>
</dbReference>
<name>A0ABX1DXJ6_9PROT</name>
<organism evidence="1 2">
    <name type="scientific">Falsiroseomonas selenitidurans</name>
    <dbReference type="NCBI Taxonomy" id="2716335"/>
    <lineage>
        <taxon>Bacteria</taxon>
        <taxon>Pseudomonadati</taxon>
        <taxon>Pseudomonadota</taxon>
        <taxon>Alphaproteobacteria</taxon>
        <taxon>Acetobacterales</taxon>
        <taxon>Roseomonadaceae</taxon>
        <taxon>Falsiroseomonas</taxon>
    </lineage>
</organism>
<dbReference type="Gene3D" id="1.20.1290.10">
    <property type="entry name" value="AhpD-like"/>
    <property type="match status" value="1"/>
</dbReference>
<dbReference type="SUPFAM" id="SSF69118">
    <property type="entry name" value="AhpD-like"/>
    <property type="match status" value="1"/>
</dbReference>
<dbReference type="EMBL" id="JAAVNE010000002">
    <property type="protein sequence ID" value="NKC29630.1"/>
    <property type="molecule type" value="Genomic_DNA"/>
</dbReference>
<accession>A0ABX1DXJ6</accession>
<evidence type="ECO:0000313" key="2">
    <source>
        <dbReference type="Proteomes" id="UP000787635"/>
    </source>
</evidence>
<sequence>MPRSPDDVRHALETIRAARGFVLPHHGAMAAALPELHVAYEAMYRALTLDPRHLAPLEREVVWLAILAGCEEPVGTHHLHKFRLAGGGDALAAAVFRLVAFAAGARRYACFADHWQGQFPALPAAREYVDGCDALIAASPLPPGLARLALIGLHTACEEIWGLRVVLESAYALEVPEPCMAEAMSLAIWPRGVNRFVKATETWLGLLQSGRVTPSPAFRAWAAVAGQGAFAPPAA</sequence>
<reference evidence="1 2" key="1">
    <citation type="submission" date="2020-03" db="EMBL/GenBank/DDBJ databases">
        <title>Roseomonas selenitidurans sp. nov. isolated from urban soil.</title>
        <authorList>
            <person name="Liu H."/>
        </authorList>
    </citation>
    <scope>NUCLEOTIDE SEQUENCE [LARGE SCALE GENOMIC DNA]</scope>
    <source>
        <strain evidence="1 2">BU-1</strain>
    </source>
</reference>